<evidence type="ECO:0000256" key="5">
    <source>
        <dbReference type="ARBA" id="ARBA00018429"/>
    </source>
</evidence>
<dbReference type="NCBIfam" id="NF003592">
    <property type="entry name" value="PRK05254.1-5"/>
    <property type="match status" value="1"/>
</dbReference>
<dbReference type="NCBIfam" id="NF003591">
    <property type="entry name" value="PRK05254.1-4"/>
    <property type="match status" value="1"/>
</dbReference>
<evidence type="ECO:0000256" key="8">
    <source>
        <dbReference type="ARBA" id="ARBA00023204"/>
    </source>
</evidence>
<keyword evidence="6 9" id="KW-0227">DNA damage</keyword>
<dbReference type="Proteomes" id="UP000092819">
    <property type="component" value="Unassembled WGS sequence"/>
</dbReference>
<dbReference type="HAMAP" id="MF_00148">
    <property type="entry name" value="UDG"/>
    <property type="match status" value="1"/>
</dbReference>
<evidence type="ECO:0000256" key="10">
    <source>
        <dbReference type="PROSITE-ProRule" id="PRU10072"/>
    </source>
</evidence>
<accession>A0A1C3JFP0</accession>
<keyword evidence="14" id="KW-1185">Reference proteome</keyword>
<evidence type="ECO:0000259" key="12">
    <source>
        <dbReference type="SMART" id="SM00986"/>
    </source>
</evidence>
<dbReference type="InterPro" id="IPR005122">
    <property type="entry name" value="Uracil-DNA_glycosylase-like"/>
</dbReference>
<keyword evidence="7 9" id="KW-0378">Hydrolase</keyword>
<evidence type="ECO:0000256" key="4">
    <source>
        <dbReference type="ARBA" id="ARBA00012030"/>
    </source>
</evidence>
<feature type="domain" description="Uracil-DNA glycosylase-like" evidence="12">
    <location>
        <begin position="49"/>
        <end position="210"/>
    </location>
</feature>
<dbReference type="PANTHER" id="PTHR11264">
    <property type="entry name" value="URACIL-DNA GLYCOSYLASE"/>
    <property type="match status" value="1"/>
</dbReference>
<sequence>MSAPKTWESIINDERDKEYFQSVLAFVEQQRDNGKTVYPPQDQVFSAFDMTPFESVRVVILGQDPYHGANQAHGLAFSVLPGVKIPPSLRNMYKELTQDIEGFEIPSHGYLDSWASQGVLMLNTVLTVEEAKAHSHAKCGWETFTDAIIAELNQRSEPIIFLLWGAHAQKKGQAIDEGKHHVLAAPHPSPLSARRGFFGCQHFSTTNKLLSSMDQQPIDWHLPTEV</sequence>
<evidence type="ECO:0000256" key="3">
    <source>
        <dbReference type="ARBA" id="ARBA00008184"/>
    </source>
</evidence>
<dbReference type="GO" id="GO:0004844">
    <property type="term" value="F:uracil DNA N-glycosylase activity"/>
    <property type="evidence" value="ECO:0007669"/>
    <property type="project" value="UniProtKB-UniRule"/>
</dbReference>
<dbReference type="GO" id="GO:0005737">
    <property type="term" value="C:cytoplasm"/>
    <property type="evidence" value="ECO:0007669"/>
    <property type="project" value="UniProtKB-SubCell"/>
</dbReference>
<proteinExistence type="inferred from homology"/>
<protein>
    <recommendedName>
        <fullName evidence="5 9">Uracil-DNA glycosylase</fullName>
        <shortName evidence="9">UDG</shortName>
        <ecNumber evidence="4 9">3.2.2.27</ecNumber>
    </recommendedName>
</protein>
<dbReference type="AlphaFoldDB" id="A0A1C3JFP0"/>
<dbReference type="Gene3D" id="3.40.470.10">
    <property type="entry name" value="Uracil-DNA glycosylase-like domain"/>
    <property type="match status" value="1"/>
</dbReference>
<evidence type="ECO:0000256" key="11">
    <source>
        <dbReference type="RuleBase" id="RU003780"/>
    </source>
</evidence>
<keyword evidence="13" id="KW-0326">Glycosidase</keyword>
<dbReference type="SUPFAM" id="SSF52141">
    <property type="entry name" value="Uracil-DNA glycosylase-like"/>
    <property type="match status" value="1"/>
</dbReference>
<dbReference type="NCBIfam" id="TIGR00628">
    <property type="entry name" value="ung"/>
    <property type="match status" value="1"/>
</dbReference>
<keyword evidence="8 9" id="KW-0234">DNA repair</keyword>
<dbReference type="NCBIfam" id="NF003589">
    <property type="entry name" value="PRK05254.1-2"/>
    <property type="match status" value="1"/>
</dbReference>
<evidence type="ECO:0000256" key="7">
    <source>
        <dbReference type="ARBA" id="ARBA00022801"/>
    </source>
</evidence>
<evidence type="ECO:0000313" key="14">
    <source>
        <dbReference type="Proteomes" id="UP000092819"/>
    </source>
</evidence>
<reference evidence="14" key="1">
    <citation type="submission" date="2016-06" db="EMBL/GenBank/DDBJ databases">
        <authorList>
            <person name="Rodrigo-Torres L."/>
            <person name="Arahal D.R."/>
        </authorList>
    </citation>
    <scope>NUCLEOTIDE SEQUENCE [LARGE SCALE GENOMIC DNA]</scope>
    <source>
        <strain evidence="14">CECT 7224</strain>
    </source>
</reference>
<evidence type="ECO:0000256" key="9">
    <source>
        <dbReference type="HAMAP-Rule" id="MF_00148"/>
    </source>
</evidence>
<keyword evidence="9" id="KW-0963">Cytoplasm</keyword>
<dbReference type="PROSITE" id="PS00130">
    <property type="entry name" value="U_DNA_GLYCOSYLASE"/>
    <property type="match status" value="1"/>
</dbReference>
<name>A0A1C3JFP0_9VIBR</name>
<gene>
    <name evidence="9 13" type="primary">ung</name>
    <name evidence="13" type="ORF">VCE7224_02704</name>
</gene>
<dbReference type="FunFam" id="3.40.470.10:FF:000001">
    <property type="entry name" value="Uracil-DNA glycosylase"/>
    <property type="match status" value="1"/>
</dbReference>
<dbReference type="RefSeq" id="WP_065676732.1">
    <property type="nucleotide sequence ID" value="NZ_AP025463.1"/>
</dbReference>
<comment type="subcellular location">
    <subcellularLocation>
        <location evidence="9">Cytoplasm</location>
    </subcellularLocation>
</comment>
<dbReference type="CDD" id="cd10027">
    <property type="entry name" value="UDG-F1-like"/>
    <property type="match status" value="1"/>
</dbReference>
<dbReference type="GO" id="GO:0097510">
    <property type="term" value="P:base-excision repair, AP site formation via deaminated base removal"/>
    <property type="evidence" value="ECO:0007669"/>
    <property type="project" value="TreeGrafter"/>
</dbReference>
<evidence type="ECO:0000313" key="13">
    <source>
        <dbReference type="EMBL" id="SBT13942.1"/>
    </source>
</evidence>
<organism evidence="13 14">
    <name type="scientific">Vibrio celticus</name>
    <dbReference type="NCBI Taxonomy" id="446372"/>
    <lineage>
        <taxon>Bacteria</taxon>
        <taxon>Pseudomonadati</taxon>
        <taxon>Pseudomonadota</taxon>
        <taxon>Gammaproteobacteria</taxon>
        <taxon>Vibrionales</taxon>
        <taxon>Vibrionaceae</taxon>
        <taxon>Vibrio</taxon>
    </lineage>
</organism>
<comment type="catalytic activity">
    <reaction evidence="1 9 11">
        <text>Hydrolyzes single-stranded DNA or mismatched double-stranded DNA and polynucleotides, releasing free uracil.</text>
        <dbReference type="EC" id="3.2.2.27"/>
    </reaction>
</comment>
<dbReference type="InterPro" id="IPR002043">
    <property type="entry name" value="UDG_fam1"/>
</dbReference>
<dbReference type="SMART" id="SM00987">
    <property type="entry name" value="UreE_C"/>
    <property type="match status" value="1"/>
</dbReference>
<evidence type="ECO:0000256" key="6">
    <source>
        <dbReference type="ARBA" id="ARBA00022763"/>
    </source>
</evidence>
<evidence type="ECO:0000256" key="1">
    <source>
        <dbReference type="ARBA" id="ARBA00001400"/>
    </source>
</evidence>
<dbReference type="EMBL" id="FLQZ01000058">
    <property type="protein sequence ID" value="SBT13942.1"/>
    <property type="molecule type" value="Genomic_DNA"/>
</dbReference>
<dbReference type="Pfam" id="PF03167">
    <property type="entry name" value="UDG"/>
    <property type="match status" value="1"/>
</dbReference>
<comment type="similarity">
    <text evidence="3 9 11">Belongs to the uracil-DNA glycosylase (UDG) superfamily. UNG family.</text>
</comment>
<dbReference type="SMART" id="SM00986">
    <property type="entry name" value="UDG"/>
    <property type="match status" value="1"/>
</dbReference>
<comment type="function">
    <text evidence="2 9 11">Excises uracil residues from the DNA which can arise as a result of misincorporation of dUMP residues by DNA polymerase or due to deamination of cytosine.</text>
</comment>
<dbReference type="NCBIfam" id="NF003588">
    <property type="entry name" value="PRK05254.1-1"/>
    <property type="match status" value="1"/>
</dbReference>
<dbReference type="PANTHER" id="PTHR11264:SF0">
    <property type="entry name" value="URACIL-DNA GLYCOSYLASE"/>
    <property type="match status" value="1"/>
</dbReference>
<dbReference type="EC" id="3.2.2.27" evidence="4 9"/>
<dbReference type="InterPro" id="IPR036895">
    <property type="entry name" value="Uracil-DNA_glycosylase-like_sf"/>
</dbReference>
<evidence type="ECO:0000256" key="2">
    <source>
        <dbReference type="ARBA" id="ARBA00002631"/>
    </source>
</evidence>
<feature type="active site" description="Proton acceptor" evidence="9 10">
    <location>
        <position position="64"/>
    </location>
</feature>
<dbReference type="InterPro" id="IPR018085">
    <property type="entry name" value="Ura-DNA_Glyclase_AS"/>
</dbReference>